<keyword evidence="1" id="KW-0812">Transmembrane</keyword>
<evidence type="ECO:0000256" key="1">
    <source>
        <dbReference type="SAM" id="Phobius"/>
    </source>
</evidence>
<dbReference type="AlphaFoldDB" id="A0AAD4KYY1"/>
<name>A0AAD4KYY1_9EURO</name>
<keyword evidence="1" id="KW-0472">Membrane</keyword>
<dbReference type="EMBL" id="JAJTJA010000004">
    <property type="protein sequence ID" value="KAH8700395.1"/>
    <property type="molecule type" value="Genomic_DNA"/>
</dbReference>
<dbReference type="PANTHER" id="PTHR42024:SF1">
    <property type="entry name" value="AMINO ACID PERMEASE_ SLC12A DOMAIN-CONTAINING PROTEIN"/>
    <property type="match status" value="1"/>
</dbReference>
<sequence length="296" mass="33147">MSNSSYISSPPALNLSSKSLRKTAILWLLFILFENSLIPIALFFILGDIFHVKLWIIYTVIASIWGFALYVQFLIRLWKFLRRWKYYRPLSSTETNSDQNPSHPRLYSLDTTHWILLVALSISIAELIIATALTTPSIRVLSVVNQSMFLALSIAVFILDVGSWFAMRATFRVSSIARGEPLRPGLYTLVEDVMAVDAGYGLEFRGHINARWKASPSFRLLFQRLSPLWSVSGIAVNGVCLGVSIVLIDDTHGKGEAGFVIGFAVPYVWAFGLIIISVAVVKSSLQKERERWSEGG</sequence>
<feature type="transmembrane region" description="Helical" evidence="1">
    <location>
        <begin position="260"/>
        <end position="281"/>
    </location>
</feature>
<feature type="transmembrane region" description="Helical" evidence="1">
    <location>
        <begin position="24"/>
        <end position="46"/>
    </location>
</feature>
<accession>A0AAD4KYY1</accession>
<reference evidence="2" key="1">
    <citation type="submission" date="2021-12" db="EMBL/GenBank/DDBJ databases">
        <title>Convergent genome expansion in fungi linked to evolution of root-endophyte symbiosis.</title>
        <authorList>
            <consortium name="DOE Joint Genome Institute"/>
            <person name="Ke Y.-H."/>
            <person name="Bonito G."/>
            <person name="Liao H.-L."/>
            <person name="Looney B."/>
            <person name="Rojas-Flechas A."/>
            <person name="Nash J."/>
            <person name="Hameed K."/>
            <person name="Schadt C."/>
            <person name="Martin F."/>
            <person name="Crous P.W."/>
            <person name="Miettinen O."/>
            <person name="Magnuson J.K."/>
            <person name="Labbe J."/>
            <person name="Jacobson D."/>
            <person name="Doktycz M.J."/>
            <person name="Veneault-Fourrey C."/>
            <person name="Kuo A."/>
            <person name="Mondo S."/>
            <person name="Calhoun S."/>
            <person name="Riley R."/>
            <person name="Ohm R."/>
            <person name="LaButti K."/>
            <person name="Andreopoulos B."/>
            <person name="Pangilinan J."/>
            <person name="Nolan M."/>
            <person name="Tritt A."/>
            <person name="Clum A."/>
            <person name="Lipzen A."/>
            <person name="Daum C."/>
            <person name="Barry K."/>
            <person name="Grigoriev I.V."/>
            <person name="Vilgalys R."/>
        </authorList>
    </citation>
    <scope>NUCLEOTIDE SEQUENCE</scope>
    <source>
        <strain evidence="2">PMI_201</strain>
    </source>
</reference>
<comment type="caution">
    <text evidence="2">The sequence shown here is derived from an EMBL/GenBank/DDBJ whole genome shotgun (WGS) entry which is preliminary data.</text>
</comment>
<dbReference type="PANTHER" id="PTHR42024">
    <property type="entry name" value="AMINO ACID PERMEASE_ SLC12A DOMAIN-CONTAINING PROTEIN"/>
    <property type="match status" value="1"/>
</dbReference>
<feature type="transmembrane region" description="Helical" evidence="1">
    <location>
        <begin position="228"/>
        <end position="248"/>
    </location>
</feature>
<protein>
    <submittedName>
        <fullName evidence="2">Uncharacterized protein</fullName>
    </submittedName>
</protein>
<organism evidence="2 3">
    <name type="scientific">Talaromyces proteolyticus</name>
    <dbReference type="NCBI Taxonomy" id="1131652"/>
    <lineage>
        <taxon>Eukaryota</taxon>
        <taxon>Fungi</taxon>
        <taxon>Dikarya</taxon>
        <taxon>Ascomycota</taxon>
        <taxon>Pezizomycotina</taxon>
        <taxon>Eurotiomycetes</taxon>
        <taxon>Eurotiomycetidae</taxon>
        <taxon>Eurotiales</taxon>
        <taxon>Trichocomaceae</taxon>
        <taxon>Talaromyces</taxon>
        <taxon>Talaromyces sect. Bacilispori</taxon>
    </lineage>
</organism>
<feature type="transmembrane region" description="Helical" evidence="1">
    <location>
        <begin position="52"/>
        <end position="75"/>
    </location>
</feature>
<keyword evidence="1" id="KW-1133">Transmembrane helix</keyword>
<gene>
    <name evidence="2" type="ORF">BGW36DRAFT_425222</name>
</gene>
<evidence type="ECO:0000313" key="2">
    <source>
        <dbReference type="EMBL" id="KAH8700395.1"/>
    </source>
</evidence>
<feature type="transmembrane region" description="Helical" evidence="1">
    <location>
        <begin position="114"/>
        <end position="135"/>
    </location>
</feature>
<feature type="transmembrane region" description="Helical" evidence="1">
    <location>
        <begin position="147"/>
        <end position="167"/>
    </location>
</feature>
<dbReference type="Proteomes" id="UP001201262">
    <property type="component" value="Unassembled WGS sequence"/>
</dbReference>
<evidence type="ECO:0000313" key="3">
    <source>
        <dbReference type="Proteomes" id="UP001201262"/>
    </source>
</evidence>
<dbReference type="RefSeq" id="XP_046074101.1">
    <property type="nucleotide sequence ID" value="XM_046220090.1"/>
</dbReference>
<proteinExistence type="predicted"/>
<dbReference type="GeneID" id="70250377"/>
<keyword evidence="3" id="KW-1185">Reference proteome</keyword>